<dbReference type="InterPro" id="IPR051363">
    <property type="entry name" value="RLR_Helicase"/>
</dbReference>
<protein>
    <recommendedName>
        <fullName evidence="1">Helicase ATP-binding domain-containing protein</fullName>
    </recommendedName>
</protein>
<dbReference type="AlphaFoldDB" id="A0A3A2ZTV4"/>
<dbReference type="SUPFAM" id="SSF52540">
    <property type="entry name" value="P-loop containing nucleoside triphosphate hydrolases"/>
    <property type="match status" value="1"/>
</dbReference>
<feature type="domain" description="Helicase ATP-binding" evidence="1">
    <location>
        <begin position="1"/>
        <end position="138"/>
    </location>
</feature>
<sequence length="138" mass="15426">MQLIWFLAPTISLCEQQYKVISSQIPAVRSRTITGLDKVNLWTDQNIWDAVLHDVRIVISTHRVLADALGHGFVRMSRLALIVYDEAHHCKKDHPANIVMRDFYHPTLAVHGPENVPHILGLTASPTTGSISQSLSLV</sequence>
<dbReference type="EMBL" id="MVGC01000039">
    <property type="protein sequence ID" value="RJE25753.1"/>
    <property type="molecule type" value="Genomic_DNA"/>
</dbReference>
<proteinExistence type="predicted"/>
<dbReference type="Pfam" id="PF00270">
    <property type="entry name" value="DEAD"/>
    <property type="match status" value="1"/>
</dbReference>
<evidence type="ECO:0000313" key="3">
    <source>
        <dbReference type="Proteomes" id="UP000266188"/>
    </source>
</evidence>
<dbReference type="OrthoDB" id="416741at2759"/>
<dbReference type="GO" id="GO:0005737">
    <property type="term" value="C:cytoplasm"/>
    <property type="evidence" value="ECO:0007669"/>
    <property type="project" value="TreeGrafter"/>
</dbReference>
<dbReference type="InterPro" id="IPR014001">
    <property type="entry name" value="Helicase_ATP-bd"/>
</dbReference>
<organism evidence="2 3">
    <name type="scientific">Aspergillus sclerotialis</name>
    <dbReference type="NCBI Taxonomy" id="2070753"/>
    <lineage>
        <taxon>Eukaryota</taxon>
        <taxon>Fungi</taxon>
        <taxon>Dikarya</taxon>
        <taxon>Ascomycota</taxon>
        <taxon>Pezizomycotina</taxon>
        <taxon>Eurotiomycetes</taxon>
        <taxon>Eurotiomycetidae</taxon>
        <taxon>Eurotiales</taxon>
        <taxon>Aspergillaceae</taxon>
        <taxon>Aspergillus</taxon>
        <taxon>Aspergillus subgen. Polypaecilum</taxon>
    </lineage>
</organism>
<gene>
    <name evidence="2" type="ORF">PHISCL_01941</name>
</gene>
<evidence type="ECO:0000259" key="1">
    <source>
        <dbReference type="PROSITE" id="PS51192"/>
    </source>
</evidence>
<dbReference type="GO" id="GO:0003676">
    <property type="term" value="F:nucleic acid binding"/>
    <property type="evidence" value="ECO:0007669"/>
    <property type="project" value="InterPro"/>
</dbReference>
<dbReference type="InterPro" id="IPR027417">
    <property type="entry name" value="P-loop_NTPase"/>
</dbReference>
<evidence type="ECO:0000313" key="2">
    <source>
        <dbReference type="EMBL" id="RJE25753.1"/>
    </source>
</evidence>
<comment type="caution">
    <text evidence="2">The sequence shown here is derived from an EMBL/GenBank/DDBJ whole genome shotgun (WGS) entry which is preliminary data.</text>
</comment>
<accession>A0A3A2ZTV4</accession>
<dbReference type="InterPro" id="IPR011545">
    <property type="entry name" value="DEAD/DEAH_box_helicase_dom"/>
</dbReference>
<dbReference type="PROSITE" id="PS51192">
    <property type="entry name" value="HELICASE_ATP_BIND_1"/>
    <property type="match status" value="1"/>
</dbReference>
<name>A0A3A2ZTV4_9EURO</name>
<dbReference type="PANTHER" id="PTHR14074:SF16">
    <property type="entry name" value="ANTIVIRAL INNATE IMMUNE RESPONSE RECEPTOR RIG-I"/>
    <property type="match status" value="1"/>
</dbReference>
<dbReference type="Gene3D" id="3.40.50.300">
    <property type="entry name" value="P-loop containing nucleotide triphosphate hydrolases"/>
    <property type="match status" value="1"/>
</dbReference>
<dbReference type="Proteomes" id="UP000266188">
    <property type="component" value="Unassembled WGS sequence"/>
</dbReference>
<keyword evidence="3" id="KW-1185">Reference proteome</keyword>
<dbReference type="PANTHER" id="PTHR14074">
    <property type="entry name" value="HELICASE WITH DEATH DOMAIN-RELATED"/>
    <property type="match status" value="1"/>
</dbReference>
<reference evidence="3" key="1">
    <citation type="submission" date="2017-02" db="EMBL/GenBank/DDBJ databases">
        <authorList>
            <person name="Tafer H."/>
            <person name="Lopandic K."/>
        </authorList>
    </citation>
    <scope>NUCLEOTIDE SEQUENCE [LARGE SCALE GENOMIC DNA]</scope>
    <source>
        <strain evidence="3">CBS 366.77</strain>
    </source>
</reference>
<dbReference type="GO" id="GO:0005524">
    <property type="term" value="F:ATP binding"/>
    <property type="evidence" value="ECO:0007669"/>
    <property type="project" value="InterPro"/>
</dbReference>
<dbReference type="STRING" id="2070753.A0A3A2ZTV4"/>